<feature type="transmembrane region" description="Helical" evidence="8">
    <location>
        <begin position="327"/>
        <end position="347"/>
    </location>
</feature>
<evidence type="ECO:0000256" key="7">
    <source>
        <dbReference type="ARBA" id="ARBA00023136"/>
    </source>
</evidence>
<name>A0ABV9YFM7_9PSEU</name>
<keyword evidence="6" id="KW-0406">Ion transport</keyword>
<evidence type="ECO:0000256" key="1">
    <source>
        <dbReference type="ARBA" id="ARBA00004651"/>
    </source>
</evidence>
<gene>
    <name evidence="10" type="ORF">ACFPBZ_04735</name>
</gene>
<evidence type="ECO:0000256" key="8">
    <source>
        <dbReference type="SAM" id="Phobius"/>
    </source>
</evidence>
<feature type="transmembrane region" description="Helical" evidence="8">
    <location>
        <begin position="251"/>
        <end position="272"/>
    </location>
</feature>
<keyword evidence="7 8" id="KW-0472">Membrane</keyword>
<feature type="transmembrane region" description="Helical" evidence="8">
    <location>
        <begin position="29"/>
        <end position="52"/>
    </location>
</feature>
<feature type="transmembrane region" description="Helical" evidence="8">
    <location>
        <begin position="390"/>
        <end position="413"/>
    </location>
</feature>
<feature type="transmembrane region" description="Helical" evidence="8">
    <location>
        <begin position="64"/>
        <end position="84"/>
    </location>
</feature>
<evidence type="ECO:0000256" key="3">
    <source>
        <dbReference type="ARBA" id="ARBA00022449"/>
    </source>
</evidence>
<feature type="transmembrane region" description="Helical" evidence="8">
    <location>
        <begin position="90"/>
        <end position="113"/>
    </location>
</feature>
<comment type="caution">
    <text evidence="10">The sequence shown here is derived from an EMBL/GenBank/DDBJ whole genome shotgun (WGS) entry which is preliminary data.</text>
</comment>
<evidence type="ECO:0000256" key="2">
    <source>
        <dbReference type="ARBA" id="ARBA00022448"/>
    </source>
</evidence>
<reference evidence="11" key="1">
    <citation type="journal article" date="2019" name="Int. J. Syst. Evol. Microbiol.">
        <title>The Global Catalogue of Microorganisms (GCM) 10K type strain sequencing project: providing services to taxonomists for standard genome sequencing and annotation.</title>
        <authorList>
            <consortium name="The Broad Institute Genomics Platform"/>
            <consortium name="The Broad Institute Genome Sequencing Center for Infectious Disease"/>
            <person name="Wu L."/>
            <person name="Ma J."/>
        </authorList>
    </citation>
    <scope>NUCLEOTIDE SEQUENCE [LARGE SCALE GENOMIC DNA]</scope>
    <source>
        <strain evidence="11">CGMCC 4.7093</strain>
    </source>
</reference>
<dbReference type="Pfam" id="PF00999">
    <property type="entry name" value="Na_H_Exchanger"/>
    <property type="match status" value="1"/>
</dbReference>
<accession>A0ABV9YFM7</accession>
<evidence type="ECO:0000256" key="4">
    <source>
        <dbReference type="ARBA" id="ARBA00022692"/>
    </source>
</evidence>
<proteinExistence type="predicted"/>
<evidence type="ECO:0000313" key="11">
    <source>
        <dbReference type="Proteomes" id="UP001595947"/>
    </source>
</evidence>
<comment type="subcellular location">
    <subcellularLocation>
        <location evidence="1">Cell membrane</location>
        <topology evidence="1">Multi-pass membrane protein</topology>
    </subcellularLocation>
</comment>
<keyword evidence="5 8" id="KW-1133">Transmembrane helix</keyword>
<evidence type="ECO:0000256" key="6">
    <source>
        <dbReference type="ARBA" id="ARBA00023065"/>
    </source>
</evidence>
<keyword evidence="11" id="KW-1185">Reference proteome</keyword>
<keyword evidence="4 8" id="KW-0812">Transmembrane</keyword>
<evidence type="ECO:0000259" key="9">
    <source>
        <dbReference type="Pfam" id="PF00999"/>
    </source>
</evidence>
<feature type="transmembrane region" description="Helical" evidence="8">
    <location>
        <begin position="293"/>
        <end position="315"/>
    </location>
</feature>
<dbReference type="PANTHER" id="PTHR32507">
    <property type="entry name" value="NA(+)/H(+) ANTIPORTER 1"/>
    <property type="match status" value="1"/>
</dbReference>
<dbReference type="EMBL" id="JBHSIV010000004">
    <property type="protein sequence ID" value="MFC5061500.1"/>
    <property type="molecule type" value="Genomic_DNA"/>
</dbReference>
<dbReference type="InterPro" id="IPR006153">
    <property type="entry name" value="Cation/H_exchanger_TM"/>
</dbReference>
<dbReference type="PANTHER" id="PTHR32507:SF8">
    <property type="entry name" value="CNH1P"/>
    <property type="match status" value="1"/>
</dbReference>
<dbReference type="Proteomes" id="UP001595947">
    <property type="component" value="Unassembled WGS sequence"/>
</dbReference>
<feature type="transmembrane region" description="Helical" evidence="8">
    <location>
        <begin position="191"/>
        <end position="213"/>
    </location>
</feature>
<dbReference type="RefSeq" id="WP_378034857.1">
    <property type="nucleotide sequence ID" value="NZ_JBHSIV010000004.1"/>
</dbReference>
<feature type="transmembrane region" description="Helical" evidence="8">
    <location>
        <begin position="120"/>
        <end position="140"/>
    </location>
</feature>
<protein>
    <submittedName>
        <fullName evidence="10">Cation:proton antiporter</fullName>
    </submittedName>
</protein>
<evidence type="ECO:0000256" key="5">
    <source>
        <dbReference type="ARBA" id="ARBA00022989"/>
    </source>
</evidence>
<keyword evidence="3" id="KW-0050">Antiport</keyword>
<feature type="domain" description="Cation/H+ exchanger transmembrane" evidence="9">
    <location>
        <begin position="19"/>
        <end position="411"/>
    </location>
</feature>
<feature type="transmembrane region" description="Helical" evidence="8">
    <location>
        <begin position="359"/>
        <end position="378"/>
    </location>
</feature>
<organism evidence="10 11">
    <name type="scientific">Actinomycetospora atypica</name>
    <dbReference type="NCBI Taxonomy" id="1290095"/>
    <lineage>
        <taxon>Bacteria</taxon>
        <taxon>Bacillati</taxon>
        <taxon>Actinomycetota</taxon>
        <taxon>Actinomycetes</taxon>
        <taxon>Pseudonocardiales</taxon>
        <taxon>Pseudonocardiaceae</taxon>
        <taxon>Actinomycetospora</taxon>
    </lineage>
</organism>
<keyword evidence="2" id="KW-0813">Transport</keyword>
<feature type="transmembrane region" description="Helical" evidence="8">
    <location>
        <begin position="225"/>
        <end position="245"/>
    </location>
</feature>
<sequence>MIPALIILGVAVAARSLLAEWLDRMLLGAPVVMVLAGAVAAFALPGDALALTLDTELAQRFAEILLAVLLFVGATALRGGRLWGPAPGPVLRLLAVALPLGLAAATGVGLLLLPALGWPALLVLACVVVPIDFAAAEGVVHDRSLSHRVRTALNVESGYNDGIVSPVFLFALILAGDRTAERTPGDALGTAIPFSLVGIGVGLALGFLLGWLLDRGSRVQATTEASRRVFVLVAPVLTYGVAVALGGSGFVASFVAGVAFRYVHGVLAARRARRARERPSSGVGEYRLAAGDYLLLTEVTALMTMLMWFVVGLGAVVTFAEGVSWRAIVYTLAALTVVRLVPVLLAFVGSRFTRRERLLVGLLGPRGTSSIVFGLLAVNTLPTGPVADLALTVTVLCVLVSALVHGPGAPLLARAMAVRPRARAAS</sequence>
<evidence type="ECO:0000313" key="10">
    <source>
        <dbReference type="EMBL" id="MFC5061500.1"/>
    </source>
</evidence>